<feature type="domain" description="TMEM205-like" evidence="6">
    <location>
        <begin position="118"/>
        <end position="214"/>
    </location>
</feature>
<keyword evidence="8" id="KW-1185">Reference proteome</keyword>
<dbReference type="EMBL" id="JALJOV010000813">
    <property type="protein sequence ID" value="KAK9861108.1"/>
    <property type="molecule type" value="Genomic_DNA"/>
</dbReference>
<evidence type="ECO:0000259" key="6">
    <source>
        <dbReference type="Pfam" id="PF13664"/>
    </source>
</evidence>
<keyword evidence="3 5" id="KW-1133">Transmembrane helix</keyword>
<gene>
    <name evidence="7" type="ORF">WJX84_006090</name>
</gene>
<evidence type="ECO:0000313" key="8">
    <source>
        <dbReference type="Proteomes" id="UP001485043"/>
    </source>
</evidence>
<feature type="transmembrane region" description="Helical" evidence="5">
    <location>
        <begin position="114"/>
        <end position="136"/>
    </location>
</feature>
<dbReference type="PANTHER" id="PTHR23241">
    <property type="entry name" value="LATE EMBRYOGENESIS ABUNDANT PLANTS LEA-RELATED"/>
    <property type="match status" value="1"/>
</dbReference>
<dbReference type="Proteomes" id="UP001485043">
    <property type="component" value="Unassembled WGS sequence"/>
</dbReference>
<feature type="transmembrane region" description="Helical" evidence="5">
    <location>
        <begin position="85"/>
        <end position="102"/>
    </location>
</feature>
<evidence type="ECO:0000256" key="5">
    <source>
        <dbReference type="SAM" id="Phobius"/>
    </source>
</evidence>
<comment type="subcellular location">
    <subcellularLocation>
        <location evidence="1">Membrane</location>
    </subcellularLocation>
</comment>
<sequence length="274" mass="29488">MAVAGFAPSCASPPATLLRASPFSGRSVRLTSRNHQAHHPARHFRYSSSSTVLTRAAAAGASTGGTMPAKADLGPMLSPSAANKSWVRLAVISVVIASLARFSGALPSQGVSFVHLMCFATWFGTQFWVTFVAGIVTFKTLARQQFGKLQSKLFPLYFLIGAACNTIMMGSLAFGPAGLAKKQAFVLGGSLVTALLNWVFVEPKTTDLMFERYELENAESRTDADHARIKTLRKQFGMWHGISSTINLASFIFAIAHGWWLSGFLATIGRVVIV</sequence>
<evidence type="ECO:0000313" key="7">
    <source>
        <dbReference type="EMBL" id="KAK9861108.1"/>
    </source>
</evidence>
<dbReference type="PANTHER" id="PTHR23241:SF102">
    <property type="entry name" value="LD23009P"/>
    <property type="match status" value="1"/>
</dbReference>
<evidence type="ECO:0000256" key="4">
    <source>
        <dbReference type="ARBA" id="ARBA00023136"/>
    </source>
</evidence>
<keyword evidence="4 5" id="KW-0472">Membrane</keyword>
<keyword evidence="2 5" id="KW-0812">Transmembrane</keyword>
<organism evidence="7 8">
    <name type="scientific">Apatococcus fuscideae</name>
    <dbReference type="NCBI Taxonomy" id="2026836"/>
    <lineage>
        <taxon>Eukaryota</taxon>
        <taxon>Viridiplantae</taxon>
        <taxon>Chlorophyta</taxon>
        <taxon>core chlorophytes</taxon>
        <taxon>Trebouxiophyceae</taxon>
        <taxon>Chlorellales</taxon>
        <taxon>Chlorellaceae</taxon>
        <taxon>Apatococcus</taxon>
    </lineage>
</organism>
<proteinExistence type="predicted"/>
<feature type="transmembrane region" description="Helical" evidence="5">
    <location>
        <begin position="184"/>
        <end position="201"/>
    </location>
</feature>
<dbReference type="InterPro" id="IPR025423">
    <property type="entry name" value="TMEM205-like"/>
</dbReference>
<protein>
    <recommendedName>
        <fullName evidence="6">TMEM205-like domain-containing protein</fullName>
    </recommendedName>
</protein>
<dbReference type="GO" id="GO:0016020">
    <property type="term" value="C:membrane"/>
    <property type="evidence" value="ECO:0007669"/>
    <property type="project" value="UniProtKB-SubCell"/>
</dbReference>
<accession>A0AAW1SWP1</accession>
<feature type="transmembrane region" description="Helical" evidence="5">
    <location>
        <begin position="156"/>
        <end position="177"/>
    </location>
</feature>
<dbReference type="InterPro" id="IPR053009">
    <property type="entry name" value="Xanthocillin_Biosynth-Assoc"/>
</dbReference>
<dbReference type="Pfam" id="PF13664">
    <property type="entry name" value="DUF4149"/>
    <property type="match status" value="1"/>
</dbReference>
<name>A0AAW1SWP1_9CHLO</name>
<reference evidence="7 8" key="1">
    <citation type="journal article" date="2024" name="Nat. Commun.">
        <title>Phylogenomics reveals the evolutionary origins of lichenization in chlorophyte algae.</title>
        <authorList>
            <person name="Puginier C."/>
            <person name="Libourel C."/>
            <person name="Otte J."/>
            <person name="Skaloud P."/>
            <person name="Haon M."/>
            <person name="Grisel S."/>
            <person name="Petersen M."/>
            <person name="Berrin J.G."/>
            <person name="Delaux P.M."/>
            <person name="Dal Grande F."/>
            <person name="Keller J."/>
        </authorList>
    </citation>
    <scope>NUCLEOTIDE SEQUENCE [LARGE SCALE GENOMIC DNA]</scope>
    <source>
        <strain evidence="7 8">SAG 2523</strain>
    </source>
</reference>
<evidence type="ECO:0000256" key="3">
    <source>
        <dbReference type="ARBA" id="ARBA00022989"/>
    </source>
</evidence>
<evidence type="ECO:0000256" key="1">
    <source>
        <dbReference type="ARBA" id="ARBA00004370"/>
    </source>
</evidence>
<dbReference type="AlphaFoldDB" id="A0AAW1SWP1"/>
<evidence type="ECO:0000256" key="2">
    <source>
        <dbReference type="ARBA" id="ARBA00022692"/>
    </source>
</evidence>
<comment type="caution">
    <text evidence="7">The sequence shown here is derived from an EMBL/GenBank/DDBJ whole genome shotgun (WGS) entry which is preliminary data.</text>
</comment>
<feature type="transmembrane region" description="Helical" evidence="5">
    <location>
        <begin position="248"/>
        <end position="273"/>
    </location>
</feature>